<sequence>MQDIPLTSLAKTDLHETHQMVIDKVIRSDPKAILTRFVAGRSKTIIFA</sequence>
<dbReference type="Proteomes" id="UP001432180">
    <property type="component" value="Chromosome"/>
</dbReference>
<accession>A0ABZ0SC73</accession>
<organism evidence="1 2">
    <name type="scientific">Thiorhodovibrio winogradskyi</name>
    <dbReference type="NCBI Taxonomy" id="77007"/>
    <lineage>
        <taxon>Bacteria</taxon>
        <taxon>Pseudomonadati</taxon>
        <taxon>Pseudomonadota</taxon>
        <taxon>Gammaproteobacteria</taxon>
        <taxon>Chromatiales</taxon>
        <taxon>Chromatiaceae</taxon>
        <taxon>Thiorhodovibrio</taxon>
    </lineage>
</organism>
<evidence type="ECO:0000313" key="1">
    <source>
        <dbReference type="EMBL" id="WPL17651.1"/>
    </source>
</evidence>
<dbReference type="EMBL" id="CP121472">
    <property type="protein sequence ID" value="WPL17651.1"/>
    <property type="molecule type" value="Genomic_DNA"/>
</dbReference>
<name>A0ABZ0SC73_9GAMM</name>
<evidence type="ECO:0000313" key="2">
    <source>
        <dbReference type="Proteomes" id="UP001432180"/>
    </source>
</evidence>
<keyword evidence="2" id="KW-1185">Reference proteome</keyword>
<protein>
    <submittedName>
        <fullName evidence="1">Uncharacterized protein</fullName>
    </submittedName>
</protein>
<proteinExistence type="predicted"/>
<reference evidence="1 2" key="1">
    <citation type="journal article" date="2023" name="Microorganisms">
        <title>Thiorhodovibrio frisius and Trv. litoralis spp. nov., Two Novel Members from a Clade of Fastidious Purple Sulfur Bacteria That Exhibit Unique Red-Shifted Light-Harvesting Capabilities.</title>
        <authorList>
            <person name="Methner A."/>
            <person name="Kuzyk S.B."/>
            <person name="Petersen J."/>
            <person name="Bauer S."/>
            <person name="Brinkmann H."/>
            <person name="Sichau K."/>
            <person name="Wanner G."/>
            <person name="Wolf J."/>
            <person name="Neumann-Schaal M."/>
            <person name="Henke P."/>
            <person name="Tank M."/>
            <person name="Sproer C."/>
            <person name="Bunk B."/>
            <person name="Overmann J."/>
        </authorList>
    </citation>
    <scope>NUCLEOTIDE SEQUENCE [LARGE SCALE GENOMIC DNA]</scope>
    <source>
        <strain evidence="1 2">DSM 6702</strain>
    </source>
</reference>
<gene>
    <name evidence="1" type="ORF">Thiowin_02682</name>
</gene>